<keyword evidence="3 6" id="KW-0812">Transmembrane</keyword>
<dbReference type="InterPro" id="IPR018076">
    <property type="entry name" value="T2SS_GspF_dom"/>
</dbReference>
<comment type="caution">
    <text evidence="8">The sequence shown here is derived from an EMBL/GenBank/DDBJ whole genome shotgun (WGS) entry which is preliminary data.</text>
</comment>
<keyword evidence="9" id="KW-1185">Reference proteome</keyword>
<evidence type="ECO:0000256" key="5">
    <source>
        <dbReference type="ARBA" id="ARBA00023136"/>
    </source>
</evidence>
<comment type="subcellular location">
    <subcellularLocation>
        <location evidence="1">Cell membrane</location>
        <topology evidence="1">Multi-pass membrane protein</topology>
    </subcellularLocation>
</comment>
<keyword evidence="2" id="KW-1003">Cell membrane</keyword>
<keyword evidence="5 6" id="KW-0472">Membrane</keyword>
<feature type="transmembrane region" description="Helical" evidence="6">
    <location>
        <begin position="6"/>
        <end position="25"/>
    </location>
</feature>
<organism evidence="8 9">
    <name type="scientific">Methylobacillus methanolivorans</name>
    <dbReference type="NCBI Taxonomy" id="1848927"/>
    <lineage>
        <taxon>Bacteria</taxon>
        <taxon>Pseudomonadati</taxon>
        <taxon>Pseudomonadota</taxon>
        <taxon>Betaproteobacteria</taxon>
        <taxon>Nitrosomonadales</taxon>
        <taxon>Methylophilaceae</taxon>
        <taxon>Methylobacillus</taxon>
    </lineage>
</organism>
<feature type="transmembrane region" description="Helical" evidence="6">
    <location>
        <begin position="268"/>
        <end position="290"/>
    </location>
</feature>
<evidence type="ECO:0000259" key="7">
    <source>
        <dbReference type="Pfam" id="PF00482"/>
    </source>
</evidence>
<evidence type="ECO:0000256" key="1">
    <source>
        <dbReference type="ARBA" id="ARBA00004651"/>
    </source>
</evidence>
<dbReference type="InterPro" id="IPR042094">
    <property type="entry name" value="T2SS_GspF_sf"/>
</dbReference>
<accession>A0ABW8GJ23</accession>
<dbReference type="PANTHER" id="PTHR35007:SF2">
    <property type="entry name" value="PILUS ASSEMBLE PROTEIN"/>
    <property type="match status" value="1"/>
</dbReference>
<gene>
    <name evidence="8" type="ORF">ACIKP9_03975</name>
</gene>
<dbReference type="PANTHER" id="PTHR35007">
    <property type="entry name" value="INTEGRAL MEMBRANE PROTEIN-RELATED"/>
    <property type="match status" value="1"/>
</dbReference>
<evidence type="ECO:0000256" key="3">
    <source>
        <dbReference type="ARBA" id="ARBA00022692"/>
    </source>
</evidence>
<dbReference type="RefSeq" id="WP_400879578.1">
    <property type="nucleotide sequence ID" value="NZ_JBIWXY010000001.1"/>
</dbReference>
<keyword evidence="4 6" id="KW-1133">Transmembrane helix</keyword>
<feature type="transmembrane region" description="Helical" evidence="6">
    <location>
        <begin position="92"/>
        <end position="111"/>
    </location>
</feature>
<evidence type="ECO:0000256" key="6">
    <source>
        <dbReference type="SAM" id="Phobius"/>
    </source>
</evidence>
<sequence length="300" mass="33735">MNVWVWISVLGLLAGSALLMIAEFSKRTRHDAHARFDEVFGRKRGVHLPSPKRGLEHFIERLSILPSSKDKEILKLLVQAGYRGRARIIFNAVIRLGPLVTAVLVLLINLIQGHDLLRSLSFALFGFAFFYVGIRYLLRRLAARRCKLISKEITTFLHMLVMLFDSGLSLEHSLRIMVEQATDIMPQLAQELERVLARIRAGQDQGEALLSMSQMLDIPELTEAVAMLKQVAQQGGNVRDSIMRYAALIEERQFSMLRERVSKLSAKMTIVMMIFMFPALMIFIAGPGFIGLGKALSGQG</sequence>
<evidence type="ECO:0000313" key="8">
    <source>
        <dbReference type="EMBL" id="MFJ5445376.1"/>
    </source>
</evidence>
<evidence type="ECO:0000256" key="2">
    <source>
        <dbReference type="ARBA" id="ARBA00022475"/>
    </source>
</evidence>
<dbReference type="Pfam" id="PF00482">
    <property type="entry name" value="T2SSF"/>
    <property type="match status" value="1"/>
</dbReference>
<dbReference type="Proteomes" id="UP001617669">
    <property type="component" value="Unassembled WGS sequence"/>
</dbReference>
<proteinExistence type="predicted"/>
<name>A0ABW8GJ23_9PROT</name>
<reference evidence="8 9" key="1">
    <citation type="submission" date="2024-11" db="EMBL/GenBank/DDBJ databases">
        <authorList>
            <person name="Kaparullina E.N."/>
            <person name="Delegan Y.A."/>
            <person name="Doronina N.V."/>
        </authorList>
    </citation>
    <scope>NUCLEOTIDE SEQUENCE [LARGE SCALE GENOMIC DNA]</scope>
    <source>
        <strain evidence="8 9">7sh_L</strain>
    </source>
</reference>
<feature type="transmembrane region" description="Helical" evidence="6">
    <location>
        <begin position="117"/>
        <end position="138"/>
    </location>
</feature>
<evidence type="ECO:0000313" key="9">
    <source>
        <dbReference type="Proteomes" id="UP001617669"/>
    </source>
</evidence>
<dbReference type="EMBL" id="JBIWXY010000001">
    <property type="protein sequence ID" value="MFJ5445376.1"/>
    <property type="molecule type" value="Genomic_DNA"/>
</dbReference>
<feature type="domain" description="Type II secretion system protein GspF" evidence="7">
    <location>
        <begin position="156"/>
        <end position="284"/>
    </location>
</feature>
<dbReference type="Gene3D" id="1.20.81.30">
    <property type="entry name" value="Type II secretion system (T2SS), domain F"/>
    <property type="match status" value="1"/>
</dbReference>
<evidence type="ECO:0000256" key="4">
    <source>
        <dbReference type="ARBA" id="ARBA00022989"/>
    </source>
</evidence>
<protein>
    <submittedName>
        <fullName evidence="8">Type II secretion system F family protein</fullName>
    </submittedName>
</protein>